<dbReference type="Gene3D" id="1.10.8.350">
    <property type="entry name" value="Bacterial muramidase"/>
    <property type="match status" value="1"/>
</dbReference>
<keyword evidence="2" id="KW-0732">Signal</keyword>
<dbReference type="EMBL" id="FNYH01000007">
    <property type="protein sequence ID" value="SEI68388.1"/>
    <property type="molecule type" value="Genomic_DNA"/>
</dbReference>
<dbReference type="InterPro" id="IPR043426">
    <property type="entry name" value="MltB-like"/>
</dbReference>
<feature type="domain" description="Transglycosylase SLT" evidence="3">
    <location>
        <begin position="47"/>
        <end position="344"/>
    </location>
</feature>
<evidence type="ECO:0000313" key="5">
    <source>
        <dbReference type="Proteomes" id="UP000242999"/>
    </source>
</evidence>
<dbReference type="RefSeq" id="WP_093309851.1">
    <property type="nucleotide sequence ID" value="NZ_FNYH01000007.1"/>
</dbReference>
<dbReference type="GO" id="GO:0008933">
    <property type="term" value="F:peptidoglycan lytic transglycosylase activity"/>
    <property type="evidence" value="ECO:0007669"/>
    <property type="project" value="TreeGrafter"/>
</dbReference>
<dbReference type="AlphaFoldDB" id="A0A1H6SK98"/>
<dbReference type="Proteomes" id="UP000242999">
    <property type="component" value="Unassembled WGS sequence"/>
</dbReference>
<evidence type="ECO:0000256" key="2">
    <source>
        <dbReference type="SAM" id="SignalP"/>
    </source>
</evidence>
<evidence type="ECO:0000313" key="4">
    <source>
        <dbReference type="EMBL" id="SEI68388.1"/>
    </source>
</evidence>
<feature type="signal peptide" evidence="2">
    <location>
        <begin position="1"/>
        <end position="36"/>
    </location>
</feature>
<evidence type="ECO:0000256" key="1">
    <source>
        <dbReference type="PIRSR" id="PIRSR611757-1"/>
    </source>
</evidence>
<dbReference type="CDD" id="cd13399">
    <property type="entry name" value="Slt35-like"/>
    <property type="match status" value="1"/>
</dbReference>
<dbReference type="FunFam" id="1.10.8.350:FF:000001">
    <property type="entry name" value="Lytic murein transglycosylase B"/>
    <property type="match status" value="1"/>
</dbReference>
<accession>A0A1H6SK98</accession>
<sequence>MLNFHRLTTKKSAYKTWLAALALSGSALVLSPSAQALQDQASYVPSQHPEVAAFIEEMAREHQFDPQQLQPLFAEAKYQQKIIDAISRPAERVLKWHEYRKIFLTESRIQAGVNFMRENAQTLARAEQTYGVPKEIITAIIGVETFYGRNKGSYRVLDALSTLAFNYPPRSSFFRKQLVEFLILAREEGLRPELPIGSYAGAMGYGQFIPSSYRAYAVDFDGDHFRDIWTNTTDAIGSVANYFKAHQWRAGEAVVLEAQFQGDPQALPSMDRKYLKVDLPYSQAQQAGFQVTQGALSAQTLMMPIRFEVADNQFKHWAGLHNFYVITRYNHSRLYAMAVYQLSQAIAAAAKAP</sequence>
<feature type="chain" id="PRO_5017222221" evidence="2">
    <location>
        <begin position="37"/>
        <end position="353"/>
    </location>
</feature>
<dbReference type="Pfam" id="PF13406">
    <property type="entry name" value="SLT_2"/>
    <property type="match status" value="1"/>
</dbReference>
<keyword evidence="5" id="KW-1185">Reference proteome</keyword>
<dbReference type="InterPro" id="IPR011757">
    <property type="entry name" value="Lytic_transglycosylase_MltB"/>
</dbReference>
<dbReference type="OrthoDB" id="9772911at2"/>
<reference evidence="5" key="1">
    <citation type="submission" date="2016-10" db="EMBL/GenBank/DDBJ databases">
        <authorList>
            <person name="Varghese N."/>
            <person name="Submissions S."/>
        </authorList>
    </citation>
    <scope>NUCLEOTIDE SEQUENCE [LARGE SCALE GENOMIC DNA]</scope>
    <source>
        <strain evidence="5">DSM 7165</strain>
    </source>
</reference>
<evidence type="ECO:0000259" key="3">
    <source>
        <dbReference type="Pfam" id="PF13406"/>
    </source>
</evidence>
<dbReference type="SUPFAM" id="SSF53955">
    <property type="entry name" value="Lysozyme-like"/>
    <property type="match status" value="1"/>
</dbReference>
<name>A0A1H6SK98_9GAMM</name>
<dbReference type="NCBIfam" id="TIGR02282">
    <property type="entry name" value="MltB"/>
    <property type="match status" value="1"/>
</dbReference>
<dbReference type="InterPro" id="IPR031304">
    <property type="entry name" value="SLT_2"/>
</dbReference>
<organism evidence="4 5">
    <name type="scientific">Allopseudospirillum japonicum</name>
    <dbReference type="NCBI Taxonomy" id="64971"/>
    <lineage>
        <taxon>Bacteria</taxon>
        <taxon>Pseudomonadati</taxon>
        <taxon>Pseudomonadota</taxon>
        <taxon>Gammaproteobacteria</taxon>
        <taxon>Oceanospirillales</taxon>
        <taxon>Oceanospirillaceae</taxon>
        <taxon>Allopseudospirillum</taxon>
    </lineage>
</organism>
<dbReference type="PANTHER" id="PTHR30163:SF9">
    <property type="entry name" value="MEMBRANE-BOUND LYTIC MUREIN TRANSGLYCOSYLASE B"/>
    <property type="match status" value="1"/>
</dbReference>
<gene>
    <name evidence="4" type="ORF">SAMN05421831_10798</name>
</gene>
<proteinExistence type="predicted"/>
<protein>
    <submittedName>
        <fullName evidence="4">Membrane-bound lytic murein transglycosylase B</fullName>
    </submittedName>
</protein>
<dbReference type="PANTHER" id="PTHR30163">
    <property type="entry name" value="MEMBRANE-BOUND LYTIC MUREIN TRANSGLYCOSYLASE B"/>
    <property type="match status" value="1"/>
</dbReference>
<dbReference type="InterPro" id="IPR023346">
    <property type="entry name" value="Lysozyme-like_dom_sf"/>
</dbReference>
<dbReference type="STRING" id="64971.SAMN05421831_10798"/>
<dbReference type="Gene3D" id="1.10.530.10">
    <property type="match status" value="1"/>
</dbReference>
<dbReference type="GO" id="GO:0009253">
    <property type="term" value="P:peptidoglycan catabolic process"/>
    <property type="evidence" value="ECO:0007669"/>
    <property type="project" value="TreeGrafter"/>
</dbReference>
<feature type="active site" evidence="1">
    <location>
        <position position="144"/>
    </location>
</feature>